<dbReference type="PROSITE" id="PS51462">
    <property type="entry name" value="NUDIX"/>
    <property type="match status" value="1"/>
</dbReference>
<feature type="active site" evidence="11">
    <location>
        <position position="65"/>
    </location>
</feature>
<dbReference type="InterPro" id="IPR056375">
    <property type="entry name" value="Idi_bact"/>
</dbReference>
<keyword evidence="6" id="KW-0460">Magnesium</keyword>
<keyword evidence="5" id="KW-0479">Metal-binding</keyword>
<dbReference type="HAMAP" id="MF_00202">
    <property type="entry name" value="Idi"/>
    <property type="match status" value="1"/>
</dbReference>
<organism evidence="13 14">
    <name type="scientific">Pedobacter polaris</name>
    <dbReference type="NCBI Taxonomy" id="2571273"/>
    <lineage>
        <taxon>Bacteria</taxon>
        <taxon>Pseudomonadati</taxon>
        <taxon>Bacteroidota</taxon>
        <taxon>Sphingobacteriia</taxon>
        <taxon>Sphingobacteriales</taxon>
        <taxon>Sphingobacteriaceae</taxon>
        <taxon>Pedobacter</taxon>
    </lineage>
</organism>
<dbReference type="Proteomes" id="UP000309488">
    <property type="component" value="Unassembled WGS sequence"/>
</dbReference>
<gene>
    <name evidence="13" type="ORF">FA048_07020</name>
</gene>
<evidence type="ECO:0000313" key="14">
    <source>
        <dbReference type="Proteomes" id="UP000309488"/>
    </source>
</evidence>
<dbReference type="GO" id="GO:0009240">
    <property type="term" value="P:isopentenyl diphosphate biosynthetic process"/>
    <property type="evidence" value="ECO:0007669"/>
    <property type="project" value="TreeGrafter"/>
</dbReference>
<evidence type="ECO:0000256" key="8">
    <source>
        <dbReference type="ARBA" id="ARBA00023229"/>
    </source>
</evidence>
<sequence>MTDNVILVDQNDKEIGSMSKMQAHLSGTLHRAFSIFIFNKKGQLLLQQRALGKYHSGGKWTNTCCSHPRIGEKTIIAANRRLQEEMGMECDLIYGFSFLYKADVKDGLLEHEYDHVYFGSSDDKPTLNPDEVSAYKYIDLDILVEDLRLHPDLYTEWLKISFDQVLAIYRTKLTQEN</sequence>
<keyword evidence="7" id="KW-0464">Manganese</keyword>
<dbReference type="CDD" id="cd02885">
    <property type="entry name" value="NUDIX_IPP_Isomerase"/>
    <property type="match status" value="1"/>
</dbReference>
<dbReference type="SUPFAM" id="SSF55811">
    <property type="entry name" value="Nudix"/>
    <property type="match status" value="1"/>
</dbReference>
<dbReference type="OrthoDB" id="9809458at2"/>
<dbReference type="InterPro" id="IPR000086">
    <property type="entry name" value="NUDIX_hydrolase_dom"/>
</dbReference>
<dbReference type="EC" id="5.3.3.2" evidence="3 10"/>
<proteinExistence type="inferred from homology"/>
<evidence type="ECO:0000256" key="3">
    <source>
        <dbReference type="ARBA" id="ARBA00012057"/>
    </source>
</evidence>
<dbReference type="EMBL" id="SWBR01000002">
    <property type="protein sequence ID" value="TKC09955.1"/>
    <property type="molecule type" value="Genomic_DNA"/>
</dbReference>
<keyword evidence="4" id="KW-0963">Cytoplasm</keyword>
<dbReference type="Gene3D" id="3.90.79.10">
    <property type="entry name" value="Nucleoside Triphosphate Pyrophosphohydrolase"/>
    <property type="match status" value="1"/>
</dbReference>
<evidence type="ECO:0000256" key="11">
    <source>
        <dbReference type="PIRSR" id="PIRSR018427-1"/>
    </source>
</evidence>
<comment type="pathway">
    <text evidence="1">Isoprenoid biosynthesis; dimethylallyl diphosphate biosynthesis; dimethylallyl diphosphate from isopentenyl diphosphate: step 1/1.</text>
</comment>
<evidence type="ECO:0000256" key="5">
    <source>
        <dbReference type="ARBA" id="ARBA00022723"/>
    </source>
</evidence>
<feature type="active site" evidence="11">
    <location>
        <position position="112"/>
    </location>
</feature>
<dbReference type="PANTHER" id="PTHR10885:SF0">
    <property type="entry name" value="ISOPENTENYL-DIPHOSPHATE DELTA-ISOMERASE"/>
    <property type="match status" value="1"/>
</dbReference>
<comment type="caution">
    <text evidence="13">The sequence shown here is derived from an EMBL/GenBank/DDBJ whole genome shotgun (WGS) entry which is preliminary data.</text>
</comment>
<dbReference type="RefSeq" id="WP_136839533.1">
    <property type="nucleotide sequence ID" value="NZ_SWBR01000002.1"/>
</dbReference>
<evidence type="ECO:0000256" key="6">
    <source>
        <dbReference type="ARBA" id="ARBA00022842"/>
    </source>
</evidence>
<dbReference type="AlphaFoldDB" id="A0A4U1CSF1"/>
<protein>
    <recommendedName>
        <fullName evidence="3 10">Isopentenyl-diphosphate delta-isomerase</fullName>
        <ecNumber evidence="3 10">5.3.3.2</ecNumber>
    </recommendedName>
</protein>
<evidence type="ECO:0000256" key="4">
    <source>
        <dbReference type="ARBA" id="ARBA00022490"/>
    </source>
</evidence>
<dbReference type="PANTHER" id="PTHR10885">
    <property type="entry name" value="ISOPENTENYL-DIPHOSPHATE DELTA-ISOMERASE"/>
    <property type="match status" value="1"/>
</dbReference>
<dbReference type="Pfam" id="PF00293">
    <property type="entry name" value="NUDIX"/>
    <property type="match status" value="1"/>
</dbReference>
<evidence type="ECO:0000313" key="13">
    <source>
        <dbReference type="EMBL" id="TKC09955.1"/>
    </source>
</evidence>
<keyword evidence="9 13" id="KW-0413">Isomerase</keyword>
<dbReference type="GO" id="GO:0050992">
    <property type="term" value="P:dimethylallyl diphosphate biosynthetic process"/>
    <property type="evidence" value="ECO:0007669"/>
    <property type="project" value="UniProtKB-UniPathway"/>
</dbReference>
<name>A0A4U1CSF1_9SPHI</name>
<dbReference type="UniPathway" id="UPA00059">
    <property type="reaction ID" value="UER00104"/>
</dbReference>
<evidence type="ECO:0000256" key="2">
    <source>
        <dbReference type="ARBA" id="ARBA00007579"/>
    </source>
</evidence>
<dbReference type="PIRSF" id="PIRSF018427">
    <property type="entry name" value="Isopntndiph_ism"/>
    <property type="match status" value="1"/>
</dbReference>
<keyword evidence="8" id="KW-0414">Isoprene biosynthesis</keyword>
<dbReference type="GO" id="GO:0046872">
    <property type="term" value="F:metal ion binding"/>
    <property type="evidence" value="ECO:0007669"/>
    <property type="project" value="UniProtKB-KW"/>
</dbReference>
<evidence type="ECO:0000256" key="7">
    <source>
        <dbReference type="ARBA" id="ARBA00023211"/>
    </source>
</evidence>
<evidence type="ECO:0000256" key="9">
    <source>
        <dbReference type="ARBA" id="ARBA00023235"/>
    </source>
</evidence>
<reference evidence="13 14" key="1">
    <citation type="submission" date="2019-04" db="EMBL/GenBank/DDBJ databases">
        <title>Pedobacter sp. RP-3-22 sp. nov., isolated from Arctic soil.</title>
        <authorList>
            <person name="Dahal R.H."/>
            <person name="Kim D.-U."/>
        </authorList>
    </citation>
    <scope>NUCLEOTIDE SEQUENCE [LARGE SCALE GENOMIC DNA]</scope>
    <source>
        <strain evidence="13 14">RP-3-22</strain>
    </source>
</reference>
<dbReference type="NCBIfam" id="TIGR02150">
    <property type="entry name" value="IPP_isom_1"/>
    <property type="match status" value="1"/>
</dbReference>
<dbReference type="GO" id="GO:0005737">
    <property type="term" value="C:cytoplasm"/>
    <property type="evidence" value="ECO:0007669"/>
    <property type="project" value="TreeGrafter"/>
</dbReference>
<comment type="similarity">
    <text evidence="2">Belongs to the IPP isomerase type 1 family.</text>
</comment>
<feature type="domain" description="Nudix hydrolase" evidence="12">
    <location>
        <begin position="28"/>
        <end position="160"/>
    </location>
</feature>
<evidence type="ECO:0000259" key="12">
    <source>
        <dbReference type="PROSITE" id="PS51462"/>
    </source>
</evidence>
<evidence type="ECO:0000256" key="1">
    <source>
        <dbReference type="ARBA" id="ARBA00004826"/>
    </source>
</evidence>
<dbReference type="InterPro" id="IPR015797">
    <property type="entry name" value="NUDIX_hydrolase-like_dom_sf"/>
</dbReference>
<evidence type="ECO:0000256" key="10">
    <source>
        <dbReference type="NCBIfam" id="TIGR02150"/>
    </source>
</evidence>
<dbReference type="InterPro" id="IPR011876">
    <property type="entry name" value="IsopentenylPP_isomerase_typ1"/>
</dbReference>
<accession>A0A4U1CSF1</accession>
<dbReference type="NCBIfam" id="NF002995">
    <property type="entry name" value="PRK03759.1"/>
    <property type="match status" value="1"/>
</dbReference>
<dbReference type="GO" id="GO:0004452">
    <property type="term" value="F:isopentenyl-diphosphate delta-isomerase activity"/>
    <property type="evidence" value="ECO:0007669"/>
    <property type="project" value="UniProtKB-UniRule"/>
</dbReference>
<keyword evidence="14" id="KW-1185">Reference proteome</keyword>